<dbReference type="OrthoDB" id="5428863at2759"/>
<dbReference type="InterPro" id="IPR010730">
    <property type="entry name" value="HET"/>
</dbReference>
<dbReference type="KEGG" id="psco:LY89DRAFT_570110"/>
<reference evidence="2 3" key="1">
    <citation type="submission" date="2015-10" db="EMBL/GenBank/DDBJ databases">
        <title>Full genome of DAOMC 229536 Phialocephala scopiformis, a fungal endophyte of spruce producing the potent anti-insectan compound rugulosin.</title>
        <authorList>
            <consortium name="DOE Joint Genome Institute"/>
            <person name="Walker A.K."/>
            <person name="Frasz S.L."/>
            <person name="Seifert K.A."/>
            <person name="Miller J.D."/>
            <person name="Mondo S.J."/>
            <person name="Labutti K."/>
            <person name="Lipzen A."/>
            <person name="Dockter R."/>
            <person name="Kennedy M."/>
            <person name="Grigoriev I.V."/>
            <person name="Spatafora J.W."/>
        </authorList>
    </citation>
    <scope>NUCLEOTIDE SEQUENCE [LARGE SCALE GENOMIC DNA]</scope>
    <source>
        <strain evidence="2 3">CBS 120377</strain>
    </source>
</reference>
<dbReference type="PANTHER" id="PTHR33112:SF1">
    <property type="entry name" value="HETEROKARYON INCOMPATIBILITY DOMAIN-CONTAINING PROTEIN"/>
    <property type="match status" value="1"/>
</dbReference>
<gene>
    <name evidence="2" type="ORF">LY89DRAFT_570110</name>
</gene>
<dbReference type="STRING" id="149040.A0A132BAE7"/>
<accession>A0A132BAE7</accession>
<organism evidence="2 3">
    <name type="scientific">Mollisia scopiformis</name>
    <name type="common">Conifer needle endophyte fungus</name>
    <name type="synonym">Phialocephala scopiformis</name>
    <dbReference type="NCBI Taxonomy" id="149040"/>
    <lineage>
        <taxon>Eukaryota</taxon>
        <taxon>Fungi</taxon>
        <taxon>Dikarya</taxon>
        <taxon>Ascomycota</taxon>
        <taxon>Pezizomycotina</taxon>
        <taxon>Leotiomycetes</taxon>
        <taxon>Helotiales</taxon>
        <taxon>Mollisiaceae</taxon>
        <taxon>Mollisia</taxon>
    </lineage>
</organism>
<dbReference type="GeneID" id="28818310"/>
<dbReference type="EMBL" id="KQ947432">
    <property type="protein sequence ID" value="KUJ09378.1"/>
    <property type="molecule type" value="Genomic_DNA"/>
</dbReference>
<dbReference type="InParanoid" id="A0A132BAE7"/>
<name>A0A132BAE7_MOLSC</name>
<feature type="domain" description="Heterokaryon incompatibility" evidence="1">
    <location>
        <begin position="1"/>
        <end position="111"/>
    </location>
</feature>
<dbReference type="AlphaFoldDB" id="A0A132BAE7"/>
<dbReference type="PANTHER" id="PTHR33112">
    <property type="entry name" value="DOMAIN PROTEIN, PUTATIVE-RELATED"/>
    <property type="match status" value="1"/>
</dbReference>
<feature type="non-terminal residue" evidence="2">
    <location>
        <position position="205"/>
    </location>
</feature>
<sequence length="205" mass="23153">LPEVIEDSIFVTSSLGIQYLWVDRYCINQQDAADKHEQISNMDVIYANATITIIAAAGSDPDYGLPGVNGRMRKLRPNLKMRKLNIYASLPQVYISVKKSKWATRGWTYQEGLLSKRRLIFTDEQVHFDCNSICCAEESSLLLDRMFTSSSGNSMAHTEKGALPLKMLEPFDTSLISRLIAESSKRELGYPEDTLNAMQGIFRVF</sequence>
<keyword evidence="3" id="KW-1185">Reference proteome</keyword>
<evidence type="ECO:0000259" key="1">
    <source>
        <dbReference type="Pfam" id="PF06985"/>
    </source>
</evidence>
<dbReference type="RefSeq" id="XP_018063733.1">
    <property type="nucleotide sequence ID" value="XM_018208584.1"/>
</dbReference>
<protein>
    <submittedName>
        <fullName evidence="2">HET-domain-containing protein</fullName>
    </submittedName>
</protein>
<feature type="non-terminal residue" evidence="2">
    <location>
        <position position="1"/>
    </location>
</feature>
<evidence type="ECO:0000313" key="3">
    <source>
        <dbReference type="Proteomes" id="UP000070700"/>
    </source>
</evidence>
<proteinExistence type="predicted"/>
<evidence type="ECO:0000313" key="2">
    <source>
        <dbReference type="EMBL" id="KUJ09378.1"/>
    </source>
</evidence>
<dbReference type="Pfam" id="PF06985">
    <property type="entry name" value="HET"/>
    <property type="match status" value="1"/>
</dbReference>
<dbReference type="Proteomes" id="UP000070700">
    <property type="component" value="Unassembled WGS sequence"/>
</dbReference>